<name>A0A1Y2J024_TRAC3</name>
<gene>
    <name evidence="1" type="ORF">PYCCODRAFT_760545</name>
</gene>
<protein>
    <submittedName>
        <fullName evidence="1">Uncharacterized protein</fullName>
    </submittedName>
</protein>
<dbReference type="Proteomes" id="UP000193067">
    <property type="component" value="Unassembled WGS sequence"/>
</dbReference>
<accession>A0A1Y2J024</accession>
<keyword evidence="2" id="KW-1185">Reference proteome</keyword>
<organism evidence="1 2">
    <name type="scientific">Trametes coccinea (strain BRFM310)</name>
    <name type="common">Pycnoporus coccineus</name>
    <dbReference type="NCBI Taxonomy" id="1353009"/>
    <lineage>
        <taxon>Eukaryota</taxon>
        <taxon>Fungi</taxon>
        <taxon>Dikarya</taxon>
        <taxon>Basidiomycota</taxon>
        <taxon>Agaricomycotina</taxon>
        <taxon>Agaricomycetes</taxon>
        <taxon>Polyporales</taxon>
        <taxon>Polyporaceae</taxon>
        <taxon>Trametes</taxon>
    </lineage>
</organism>
<sequence length="130" mass="14187">MIPSAPQVAPAHAISSSRTRAQLAPARVGPANSRHGFLLFLCASMRRDVALCQARVGFLLWFSRPGQAYNNRAPPHSIYPGTRHTKLARRLDAASKWCTDTHTASASPAPVITPAATRKITYDLAELRTR</sequence>
<dbReference type="AlphaFoldDB" id="A0A1Y2J024"/>
<dbReference type="EMBL" id="KZ084089">
    <property type="protein sequence ID" value="OSD06755.1"/>
    <property type="molecule type" value="Genomic_DNA"/>
</dbReference>
<proteinExistence type="predicted"/>
<reference evidence="1 2" key="1">
    <citation type="journal article" date="2015" name="Biotechnol. Biofuels">
        <title>Enhanced degradation of softwood versus hardwood by the white-rot fungus Pycnoporus coccineus.</title>
        <authorList>
            <person name="Couturier M."/>
            <person name="Navarro D."/>
            <person name="Chevret D."/>
            <person name="Henrissat B."/>
            <person name="Piumi F."/>
            <person name="Ruiz-Duenas F.J."/>
            <person name="Martinez A.T."/>
            <person name="Grigoriev I.V."/>
            <person name="Riley R."/>
            <person name="Lipzen A."/>
            <person name="Berrin J.G."/>
            <person name="Master E.R."/>
            <person name="Rosso M.N."/>
        </authorList>
    </citation>
    <scope>NUCLEOTIDE SEQUENCE [LARGE SCALE GENOMIC DNA]</scope>
    <source>
        <strain evidence="1 2">BRFM310</strain>
    </source>
</reference>
<evidence type="ECO:0000313" key="2">
    <source>
        <dbReference type="Proteomes" id="UP000193067"/>
    </source>
</evidence>
<evidence type="ECO:0000313" key="1">
    <source>
        <dbReference type="EMBL" id="OSD06755.1"/>
    </source>
</evidence>